<evidence type="ECO:0000313" key="3">
    <source>
        <dbReference type="Proteomes" id="UP000789901"/>
    </source>
</evidence>
<accession>A0ABM8W3L4</accession>
<evidence type="ECO:0000256" key="1">
    <source>
        <dbReference type="SAM" id="MobiDB-lite"/>
    </source>
</evidence>
<dbReference type="EMBL" id="CAJVQB010000985">
    <property type="protein sequence ID" value="CAG8516112.1"/>
    <property type="molecule type" value="Genomic_DNA"/>
</dbReference>
<feature type="region of interest" description="Disordered" evidence="1">
    <location>
        <begin position="43"/>
        <end position="75"/>
    </location>
</feature>
<name>A0ABM8W3L4_GIGMA</name>
<protein>
    <submittedName>
        <fullName evidence="2">22079_t:CDS:1</fullName>
    </submittedName>
</protein>
<evidence type="ECO:0000313" key="2">
    <source>
        <dbReference type="EMBL" id="CAG8516112.1"/>
    </source>
</evidence>
<proteinExistence type="predicted"/>
<feature type="compositionally biased region" description="Basic and acidic residues" evidence="1">
    <location>
        <begin position="64"/>
        <end position="75"/>
    </location>
</feature>
<dbReference type="Proteomes" id="UP000789901">
    <property type="component" value="Unassembled WGS sequence"/>
</dbReference>
<feature type="compositionally biased region" description="Polar residues" evidence="1">
    <location>
        <begin position="44"/>
        <end position="62"/>
    </location>
</feature>
<organism evidence="2 3">
    <name type="scientific">Gigaspora margarita</name>
    <dbReference type="NCBI Taxonomy" id="4874"/>
    <lineage>
        <taxon>Eukaryota</taxon>
        <taxon>Fungi</taxon>
        <taxon>Fungi incertae sedis</taxon>
        <taxon>Mucoromycota</taxon>
        <taxon>Glomeromycotina</taxon>
        <taxon>Glomeromycetes</taxon>
        <taxon>Diversisporales</taxon>
        <taxon>Gigasporaceae</taxon>
        <taxon>Gigaspora</taxon>
    </lineage>
</organism>
<reference evidence="2 3" key="1">
    <citation type="submission" date="2021-06" db="EMBL/GenBank/DDBJ databases">
        <authorList>
            <person name="Kallberg Y."/>
            <person name="Tangrot J."/>
            <person name="Rosling A."/>
        </authorList>
    </citation>
    <scope>NUCLEOTIDE SEQUENCE [LARGE SCALE GENOMIC DNA]</scope>
    <source>
        <strain evidence="2 3">120-4 pot B 10/14</strain>
    </source>
</reference>
<comment type="caution">
    <text evidence="2">The sequence shown here is derived from an EMBL/GenBank/DDBJ whole genome shotgun (WGS) entry which is preliminary data.</text>
</comment>
<keyword evidence="3" id="KW-1185">Reference proteome</keyword>
<sequence length="75" mass="8767">MTKNLKDAPTVQLPNSDNIEKLYKHLLEMENANPTVDYEPEANEINSTKNIKPRNNQKIFTRNQRKDKGWAKQNV</sequence>
<gene>
    <name evidence="2" type="ORF">GMARGA_LOCUS2924</name>
</gene>